<dbReference type="InterPro" id="IPR003439">
    <property type="entry name" value="ABC_transporter-like_ATP-bd"/>
</dbReference>
<accession>A0ABT5LW61</accession>
<evidence type="ECO:0000256" key="2">
    <source>
        <dbReference type="ARBA" id="ARBA00022475"/>
    </source>
</evidence>
<dbReference type="CDD" id="cd03215">
    <property type="entry name" value="ABC_Carb_Monos_II"/>
    <property type="match status" value="1"/>
</dbReference>
<evidence type="ECO:0000313" key="10">
    <source>
        <dbReference type="EMBL" id="MDC9598667.1"/>
    </source>
</evidence>
<dbReference type="InterPro" id="IPR017871">
    <property type="entry name" value="ABC_transporter-like_CS"/>
</dbReference>
<keyword evidence="11" id="KW-1185">Reference proteome</keyword>
<keyword evidence="1" id="KW-0813">Transport</keyword>
<evidence type="ECO:0000256" key="5">
    <source>
        <dbReference type="ARBA" id="ARBA00022741"/>
    </source>
</evidence>
<protein>
    <submittedName>
        <fullName evidence="10">Ribose ABC transporter ATP-binding protein RbsA</fullName>
    </submittedName>
</protein>
<keyword evidence="7" id="KW-1278">Translocase</keyword>
<dbReference type="PROSITE" id="PS00211">
    <property type="entry name" value="ABC_TRANSPORTER_1"/>
    <property type="match status" value="1"/>
</dbReference>
<keyword evidence="8" id="KW-0472">Membrane</keyword>
<evidence type="ECO:0000256" key="4">
    <source>
        <dbReference type="ARBA" id="ARBA00022737"/>
    </source>
</evidence>
<evidence type="ECO:0000256" key="6">
    <source>
        <dbReference type="ARBA" id="ARBA00022840"/>
    </source>
</evidence>
<feature type="domain" description="ABC transporter" evidence="9">
    <location>
        <begin position="5"/>
        <end position="241"/>
    </location>
</feature>
<name>A0ABT5LW61_9GAMM</name>
<comment type="caution">
    <text evidence="10">The sequence shown here is derived from an EMBL/GenBank/DDBJ whole genome shotgun (WGS) entry which is preliminary data.</text>
</comment>
<dbReference type="PANTHER" id="PTHR43790:SF3">
    <property type="entry name" value="D-ALLOSE IMPORT ATP-BINDING PROTEIN ALSA-RELATED"/>
    <property type="match status" value="1"/>
</dbReference>
<dbReference type="SUPFAM" id="SSF52540">
    <property type="entry name" value="P-loop containing nucleoside triphosphate hydrolases"/>
    <property type="match status" value="2"/>
</dbReference>
<dbReference type="Proteomes" id="UP001220225">
    <property type="component" value="Unassembled WGS sequence"/>
</dbReference>
<keyword evidence="3" id="KW-0762">Sugar transport</keyword>
<keyword evidence="4" id="KW-0677">Repeat</keyword>
<dbReference type="PANTHER" id="PTHR43790">
    <property type="entry name" value="CARBOHYDRATE TRANSPORT ATP-BINDING PROTEIN MG119-RELATED"/>
    <property type="match status" value="1"/>
</dbReference>
<gene>
    <name evidence="10" type="primary">rbsA</name>
    <name evidence="10" type="ORF">PSI14_17975</name>
</gene>
<evidence type="ECO:0000313" key="11">
    <source>
        <dbReference type="Proteomes" id="UP001220225"/>
    </source>
</evidence>
<feature type="domain" description="ABC transporter" evidence="9">
    <location>
        <begin position="249"/>
        <end position="495"/>
    </location>
</feature>
<evidence type="ECO:0000256" key="8">
    <source>
        <dbReference type="ARBA" id="ARBA00023136"/>
    </source>
</evidence>
<dbReference type="InterPro" id="IPR027417">
    <property type="entry name" value="P-loop_NTPase"/>
</dbReference>
<dbReference type="PROSITE" id="PS50893">
    <property type="entry name" value="ABC_TRANSPORTER_2"/>
    <property type="match status" value="2"/>
</dbReference>
<dbReference type="InterPro" id="IPR050107">
    <property type="entry name" value="ABC_carbohydrate_import_ATPase"/>
</dbReference>
<dbReference type="SMART" id="SM00382">
    <property type="entry name" value="AAA"/>
    <property type="match status" value="2"/>
</dbReference>
<dbReference type="InterPro" id="IPR003593">
    <property type="entry name" value="AAA+_ATPase"/>
</dbReference>
<dbReference type="EMBL" id="JAQRFN010000036">
    <property type="protein sequence ID" value="MDC9598667.1"/>
    <property type="molecule type" value="Genomic_DNA"/>
</dbReference>
<keyword evidence="6 10" id="KW-0067">ATP-binding</keyword>
<dbReference type="CDD" id="cd03216">
    <property type="entry name" value="ABC_Carb_Monos_I"/>
    <property type="match status" value="1"/>
</dbReference>
<evidence type="ECO:0000256" key="1">
    <source>
        <dbReference type="ARBA" id="ARBA00022448"/>
    </source>
</evidence>
<evidence type="ECO:0000259" key="9">
    <source>
        <dbReference type="PROSITE" id="PS50893"/>
    </source>
</evidence>
<sequence length="514" mass="56553">MEPLLELKGIDKTFPGVKALSGAALRVYPGKVMALVGENGAGKSTMMKVLTGIYKKDVGTIRYLGQDVAFSGSKSSQESGIGIIHQELNLIPQLTIAENIFLGREFVNKLGIINWKKMYKEADNLLKRLNIHYSSHRLVSELSIGEQQMVEIAKVLSFQSKVIIMDEPTDALTDTETESLFHVIRELKAQGCGIVYISHRLKELFEICDDVTVLRDGQFIGEQPIKALNEERLIEMMVGRKLEDQYPRLDLPRGEKRLEVEILSGSGINNVSFSLFGGEILGISGLMGAGRTELMKVIYGALPKTGGKISLDGKPLTIRNPQEGLTNGIVYISEDRKRDGLVLQMSVKENMSLTALRYFSRNSCLLHHSSEQKSVADFIKLFNIKTPSMEQAVGLLSGGNQQKVAIARGLMTRPKILILDEPTRGVDVGAKKEIYQLINQFKKEGLSIILVSSEMPEVVGVSDRILVMHEGNISGEFDAKGVSQEALMAAAVGKQYISKQPIGTQSIDKQSTGN</sequence>
<keyword evidence="5" id="KW-0547">Nucleotide-binding</keyword>
<evidence type="ECO:0000256" key="7">
    <source>
        <dbReference type="ARBA" id="ARBA00022967"/>
    </source>
</evidence>
<reference evidence="10 11" key="1">
    <citation type="submission" date="2023-02" db="EMBL/GenBank/DDBJ databases">
        <title>Entomopathogenic bacteria.</title>
        <authorList>
            <person name="Machado R.A."/>
        </authorList>
    </citation>
    <scope>NUCLEOTIDE SEQUENCE [LARGE SCALE GENOMIC DNA]</scope>
    <source>
        <strain evidence="10 11">XENO-2</strain>
    </source>
</reference>
<organism evidence="10 11">
    <name type="scientific">Xenorhabdus anantnagensis</name>
    <dbReference type="NCBI Taxonomy" id="3025875"/>
    <lineage>
        <taxon>Bacteria</taxon>
        <taxon>Pseudomonadati</taxon>
        <taxon>Pseudomonadota</taxon>
        <taxon>Gammaproteobacteria</taxon>
        <taxon>Enterobacterales</taxon>
        <taxon>Morganellaceae</taxon>
        <taxon>Xenorhabdus</taxon>
    </lineage>
</organism>
<dbReference type="RefSeq" id="WP_273577333.1">
    <property type="nucleotide sequence ID" value="NZ_JAQRFN010000036.1"/>
</dbReference>
<dbReference type="Pfam" id="PF00005">
    <property type="entry name" value="ABC_tran"/>
    <property type="match status" value="2"/>
</dbReference>
<keyword evidence="2" id="KW-1003">Cell membrane</keyword>
<dbReference type="GO" id="GO:0005524">
    <property type="term" value="F:ATP binding"/>
    <property type="evidence" value="ECO:0007669"/>
    <property type="project" value="UniProtKB-KW"/>
</dbReference>
<proteinExistence type="predicted"/>
<dbReference type="Gene3D" id="3.40.50.300">
    <property type="entry name" value="P-loop containing nucleotide triphosphate hydrolases"/>
    <property type="match status" value="2"/>
</dbReference>
<evidence type="ECO:0000256" key="3">
    <source>
        <dbReference type="ARBA" id="ARBA00022597"/>
    </source>
</evidence>
<dbReference type="NCBIfam" id="NF008030">
    <property type="entry name" value="PRK10762.1"/>
    <property type="match status" value="1"/>
</dbReference>